<sequence length="387" mass="41697">MDIKTSFDARFARIELDLVQKAREFASRHLDIPGPISISAHRLLLQDACRSGLAGIEVPANFGGASASFSTRMRVCEELALLHAGFAFSLVNHHNVVSRIAQSQDSEARRRLIEAMLDGSRIGCTAMTEPQSGSDFTAMRTEALPTQDGWILSGAKAWITNASLADVFLVYAQTDAAKGADGVAGFIVLADDIGFERGHPYSAAGIEGMGVGQFTLTKCAIPNDRLLYPPGEGFRAAMRGVNQARVHVAAMNAAMVEYALAVSLNYAGSRQAFGAPVIEFQGLGWSLANVATHLQAMRLLTYSAADAIDAREDAQSMAAMAKKYANDTTMQAISACMQAMGAQGITEDARLGRLLAWAKAFCYTDGTPEMMNERILRYMRKARRNGP</sequence>
<dbReference type="InterPro" id="IPR013786">
    <property type="entry name" value="AcylCoA_DH/ox_N"/>
</dbReference>
<dbReference type="Pfam" id="PF00441">
    <property type="entry name" value="Acyl-CoA_dh_1"/>
    <property type="match status" value="1"/>
</dbReference>
<organism evidence="8 9">
    <name type="scientific">Pollutimonas nitritireducens</name>
    <dbReference type="NCBI Taxonomy" id="2045209"/>
    <lineage>
        <taxon>Bacteria</taxon>
        <taxon>Pseudomonadati</taxon>
        <taxon>Pseudomonadota</taxon>
        <taxon>Betaproteobacteria</taxon>
        <taxon>Burkholderiales</taxon>
        <taxon>Alcaligenaceae</taxon>
        <taxon>Pollutimonas</taxon>
    </lineage>
</organism>
<dbReference type="InterPro" id="IPR046373">
    <property type="entry name" value="Acyl-CoA_Oxase/DH_mid-dom_sf"/>
</dbReference>
<keyword evidence="4" id="KW-0274">FAD</keyword>
<name>A0A2N4UCA8_9BURK</name>
<dbReference type="Pfam" id="PF02771">
    <property type="entry name" value="Acyl-CoA_dh_N"/>
    <property type="match status" value="1"/>
</dbReference>
<evidence type="ECO:0000259" key="7">
    <source>
        <dbReference type="Pfam" id="PF02771"/>
    </source>
</evidence>
<protein>
    <recommendedName>
        <fullName evidence="10">Acyl-CoA dehydrogenase</fullName>
    </recommendedName>
</protein>
<gene>
    <name evidence="8" type="ORF">CR155_17725</name>
</gene>
<dbReference type="Gene3D" id="1.20.140.10">
    <property type="entry name" value="Butyryl-CoA Dehydrogenase, subunit A, domain 3"/>
    <property type="match status" value="1"/>
</dbReference>
<evidence type="ECO:0000259" key="5">
    <source>
        <dbReference type="Pfam" id="PF00441"/>
    </source>
</evidence>
<dbReference type="RefSeq" id="WP_102071363.1">
    <property type="nucleotide sequence ID" value="NZ_PDNV01000012.1"/>
</dbReference>
<accession>A0A2N4UCA8</accession>
<feature type="domain" description="Acyl-CoA dehydrogenase/oxidase N-terminal" evidence="7">
    <location>
        <begin position="18"/>
        <end position="119"/>
    </location>
</feature>
<dbReference type="Gene3D" id="2.40.110.10">
    <property type="entry name" value="Butyryl-CoA Dehydrogenase, subunit A, domain 2"/>
    <property type="match status" value="1"/>
</dbReference>
<evidence type="ECO:0000256" key="2">
    <source>
        <dbReference type="ARBA" id="ARBA00009347"/>
    </source>
</evidence>
<dbReference type="InterPro" id="IPR009075">
    <property type="entry name" value="AcylCo_DH/oxidase_C"/>
</dbReference>
<dbReference type="InterPro" id="IPR006089">
    <property type="entry name" value="Acyl-CoA_DH_CS"/>
</dbReference>
<dbReference type="InterPro" id="IPR009100">
    <property type="entry name" value="AcylCoA_DH/oxidase_NM_dom_sf"/>
</dbReference>
<dbReference type="Gene3D" id="1.10.540.10">
    <property type="entry name" value="Acyl-CoA dehydrogenase/oxidase, N-terminal domain"/>
    <property type="match status" value="1"/>
</dbReference>
<dbReference type="SUPFAM" id="SSF56645">
    <property type="entry name" value="Acyl-CoA dehydrogenase NM domain-like"/>
    <property type="match status" value="1"/>
</dbReference>
<evidence type="ECO:0008006" key="10">
    <source>
        <dbReference type="Google" id="ProtNLM"/>
    </source>
</evidence>
<dbReference type="InterPro" id="IPR006091">
    <property type="entry name" value="Acyl-CoA_Oxase/DH_mid-dom"/>
</dbReference>
<dbReference type="Pfam" id="PF02770">
    <property type="entry name" value="Acyl-CoA_dh_M"/>
    <property type="match status" value="1"/>
</dbReference>
<dbReference type="InterPro" id="IPR036250">
    <property type="entry name" value="AcylCo_DH-like_C"/>
</dbReference>
<dbReference type="PROSITE" id="PS00072">
    <property type="entry name" value="ACYL_COA_DH_1"/>
    <property type="match status" value="1"/>
</dbReference>
<feature type="domain" description="Acyl-CoA oxidase/dehydrogenase middle" evidence="6">
    <location>
        <begin position="124"/>
        <end position="219"/>
    </location>
</feature>
<reference evidence="8 9" key="1">
    <citation type="submission" date="2017-10" db="EMBL/GenBank/DDBJ databases">
        <title>Two draft genome sequences of Pusillimonas sp. strains isolated from a nitrate- and radionuclide-contaminated groundwater in Russia.</title>
        <authorList>
            <person name="Grouzdev D.S."/>
            <person name="Tourova T.P."/>
            <person name="Goeva M.A."/>
            <person name="Babich T.L."/>
            <person name="Sokolova D.S."/>
            <person name="Abdullin R."/>
            <person name="Poltaraus A.B."/>
            <person name="Toshchakov S.V."/>
            <person name="Nazina T.N."/>
        </authorList>
    </citation>
    <scope>NUCLEOTIDE SEQUENCE [LARGE SCALE GENOMIC DNA]</scope>
    <source>
        <strain evidence="8 9">JR1/69-2-13</strain>
    </source>
</reference>
<dbReference type="EMBL" id="PDNV01000012">
    <property type="protein sequence ID" value="PLC52627.1"/>
    <property type="molecule type" value="Genomic_DNA"/>
</dbReference>
<proteinExistence type="inferred from homology"/>
<comment type="cofactor">
    <cofactor evidence="1">
        <name>FAD</name>
        <dbReference type="ChEBI" id="CHEBI:57692"/>
    </cofactor>
</comment>
<evidence type="ECO:0000256" key="1">
    <source>
        <dbReference type="ARBA" id="ARBA00001974"/>
    </source>
</evidence>
<dbReference type="GO" id="GO:0003995">
    <property type="term" value="F:acyl-CoA dehydrogenase activity"/>
    <property type="evidence" value="ECO:0007669"/>
    <property type="project" value="InterPro"/>
</dbReference>
<comment type="similarity">
    <text evidence="2">Belongs to the acyl-CoA dehydrogenase family.</text>
</comment>
<keyword evidence="3" id="KW-0285">Flavoprotein</keyword>
<dbReference type="GO" id="GO:0050660">
    <property type="term" value="F:flavin adenine dinucleotide binding"/>
    <property type="evidence" value="ECO:0007669"/>
    <property type="project" value="InterPro"/>
</dbReference>
<keyword evidence="9" id="KW-1185">Reference proteome</keyword>
<evidence type="ECO:0000313" key="8">
    <source>
        <dbReference type="EMBL" id="PLC52627.1"/>
    </source>
</evidence>
<dbReference type="InterPro" id="IPR037069">
    <property type="entry name" value="AcylCoA_DH/ox_N_sf"/>
</dbReference>
<dbReference type="AlphaFoldDB" id="A0A2N4UCA8"/>
<comment type="caution">
    <text evidence="8">The sequence shown here is derived from an EMBL/GenBank/DDBJ whole genome shotgun (WGS) entry which is preliminary data.</text>
</comment>
<dbReference type="PANTHER" id="PTHR43884:SF12">
    <property type="entry name" value="ISOVALERYL-COA DEHYDROGENASE, MITOCHONDRIAL-RELATED"/>
    <property type="match status" value="1"/>
</dbReference>
<dbReference type="SUPFAM" id="SSF47203">
    <property type="entry name" value="Acyl-CoA dehydrogenase C-terminal domain-like"/>
    <property type="match status" value="1"/>
</dbReference>
<feature type="domain" description="Acyl-CoA dehydrogenase/oxidase C-terminal" evidence="5">
    <location>
        <begin position="231"/>
        <end position="377"/>
    </location>
</feature>
<dbReference type="PANTHER" id="PTHR43884">
    <property type="entry name" value="ACYL-COA DEHYDROGENASE"/>
    <property type="match status" value="1"/>
</dbReference>
<dbReference type="Proteomes" id="UP000234328">
    <property type="component" value="Unassembled WGS sequence"/>
</dbReference>
<evidence type="ECO:0000259" key="6">
    <source>
        <dbReference type="Pfam" id="PF02770"/>
    </source>
</evidence>
<evidence type="ECO:0000256" key="3">
    <source>
        <dbReference type="ARBA" id="ARBA00022630"/>
    </source>
</evidence>
<evidence type="ECO:0000256" key="4">
    <source>
        <dbReference type="ARBA" id="ARBA00022827"/>
    </source>
</evidence>
<dbReference type="OrthoDB" id="2769798at2"/>
<evidence type="ECO:0000313" key="9">
    <source>
        <dbReference type="Proteomes" id="UP000234328"/>
    </source>
</evidence>